<name>A0A3E3K3V9_9FIRM</name>
<dbReference type="OrthoDB" id="9797806at2"/>
<evidence type="ECO:0000313" key="1">
    <source>
        <dbReference type="EMBL" id="RGE88042.1"/>
    </source>
</evidence>
<accession>A0A3E3K3V9</accession>
<proteinExistence type="predicted"/>
<keyword evidence="2" id="KW-1185">Reference proteome</keyword>
<evidence type="ECO:0000313" key="2">
    <source>
        <dbReference type="Proteomes" id="UP000261080"/>
    </source>
</evidence>
<dbReference type="EMBL" id="QVLX01000003">
    <property type="protein sequence ID" value="RGE88042.1"/>
    <property type="molecule type" value="Genomic_DNA"/>
</dbReference>
<protein>
    <submittedName>
        <fullName evidence="1">Uncharacterized protein</fullName>
    </submittedName>
</protein>
<dbReference type="Proteomes" id="UP000261080">
    <property type="component" value="Unassembled WGS sequence"/>
</dbReference>
<comment type="caution">
    <text evidence="1">The sequence shown here is derived from an EMBL/GenBank/DDBJ whole genome shotgun (WGS) entry which is preliminary data.</text>
</comment>
<reference evidence="1 2" key="1">
    <citation type="submission" date="2018-08" db="EMBL/GenBank/DDBJ databases">
        <title>A genome reference for cultivated species of the human gut microbiota.</title>
        <authorList>
            <person name="Zou Y."/>
            <person name="Xue W."/>
            <person name="Luo G."/>
        </authorList>
    </citation>
    <scope>NUCLEOTIDE SEQUENCE [LARGE SCALE GENOMIC DNA]</scope>
    <source>
        <strain evidence="1 2">AF37-2AT</strain>
    </source>
</reference>
<sequence>MRRYIMKEKKETETIICNGCGKEICVTDGIPKEDMLSVEKRWGYFSGKDNEVHRFDLCEDCYDRLIAQFVIAPETENGE</sequence>
<gene>
    <name evidence="1" type="ORF">DW016_05915</name>
</gene>
<organism evidence="1 2">
    <name type="scientific">Sellimonas intestinalis</name>
    <dbReference type="NCBI Taxonomy" id="1653434"/>
    <lineage>
        <taxon>Bacteria</taxon>
        <taxon>Bacillati</taxon>
        <taxon>Bacillota</taxon>
        <taxon>Clostridia</taxon>
        <taxon>Lachnospirales</taxon>
        <taxon>Lachnospiraceae</taxon>
        <taxon>Sellimonas</taxon>
    </lineage>
</organism>
<dbReference type="AlphaFoldDB" id="A0A3E3K3V9"/>
<dbReference type="RefSeq" id="WP_024731907.1">
    <property type="nucleotide sequence ID" value="NZ_CALBAT010000014.1"/>
</dbReference>